<sequence>MRHPTEGVLRRLLDEPAGVADDDRRHVAGCPRCLDGLAVMREDAALVGAALAAEADVDAAAAWQRLSAAVPAPGVRRA</sequence>
<accession>A0A6J4JDC6</accession>
<feature type="non-terminal residue" evidence="1">
    <location>
        <position position="78"/>
    </location>
</feature>
<name>A0A6J4JDC6_9ACTN</name>
<organism evidence="1">
    <name type="scientific">uncultured Mycobacteriales bacterium</name>
    <dbReference type="NCBI Taxonomy" id="581187"/>
    <lineage>
        <taxon>Bacteria</taxon>
        <taxon>Bacillati</taxon>
        <taxon>Actinomycetota</taxon>
        <taxon>Actinomycetes</taxon>
        <taxon>Mycobacteriales</taxon>
        <taxon>environmental samples</taxon>
    </lineage>
</organism>
<protein>
    <recommendedName>
        <fullName evidence="2">Zinc-finger domain-containing protein</fullName>
    </recommendedName>
</protein>
<gene>
    <name evidence="1" type="ORF">AVDCRST_MAG41-3100</name>
</gene>
<evidence type="ECO:0008006" key="2">
    <source>
        <dbReference type="Google" id="ProtNLM"/>
    </source>
</evidence>
<dbReference type="EMBL" id="CADCTP010000283">
    <property type="protein sequence ID" value="CAA9274340.1"/>
    <property type="molecule type" value="Genomic_DNA"/>
</dbReference>
<proteinExistence type="predicted"/>
<evidence type="ECO:0000313" key="1">
    <source>
        <dbReference type="EMBL" id="CAA9274340.1"/>
    </source>
</evidence>
<dbReference type="AlphaFoldDB" id="A0A6J4JDC6"/>
<reference evidence="1" key="1">
    <citation type="submission" date="2020-02" db="EMBL/GenBank/DDBJ databases">
        <authorList>
            <person name="Meier V. D."/>
        </authorList>
    </citation>
    <scope>NUCLEOTIDE SEQUENCE</scope>
    <source>
        <strain evidence="1">AVDCRST_MAG41</strain>
    </source>
</reference>